<dbReference type="PANTHER" id="PTHR31223">
    <property type="entry name" value="LOG FAMILY PROTEIN YJL055W"/>
    <property type="match status" value="1"/>
</dbReference>
<reference evidence="1 2" key="1">
    <citation type="submission" date="2016-10" db="EMBL/GenBank/DDBJ databases">
        <title>The genome of Paramicrosporidium saccamoebae is the missing link in understanding Cryptomycota and Microsporidia evolution.</title>
        <authorList>
            <person name="Quandt C.A."/>
            <person name="Beaudet D."/>
            <person name="Corsaro D."/>
            <person name="Michel R."/>
            <person name="Corradi N."/>
            <person name="James T."/>
        </authorList>
    </citation>
    <scope>NUCLEOTIDE SEQUENCE [LARGE SCALE GENOMIC DNA]</scope>
    <source>
        <strain evidence="1 2">KSL3</strain>
    </source>
</reference>
<organism evidence="1 2">
    <name type="scientific">Paramicrosporidium saccamoebae</name>
    <dbReference type="NCBI Taxonomy" id="1246581"/>
    <lineage>
        <taxon>Eukaryota</taxon>
        <taxon>Fungi</taxon>
        <taxon>Fungi incertae sedis</taxon>
        <taxon>Cryptomycota</taxon>
        <taxon>Cryptomycota incertae sedis</taxon>
        <taxon>Paramicrosporidium</taxon>
    </lineage>
</organism>
<dbReference type="InterPro" id="IPR005269">
    <property type="entry name" value="LOG"/>
</dbReference>
<dbReference type="OrthoDB" id="414463at2759"/>
<keyword evidence="2" id="KW-1185">Reference proteome</keyword>
<protein>
    <submittedName>
        <fullName evidence="1">Cytokinin riboside 5'-monophosphate phosphoribohydrolase</fullName>
    </submittedName>
</protein>
<sequence length="214" mass="23050">MPTATIPVHHMIGNKLPTVHLPIVAPGKRVAVFAGSSATCPAHYRDEARRFGAMLASNGCALVYGSGSWGLMGEVALGAADAPIVGVVPEFMLATAGELHGQTIVVPNMAERKYVINELAEVFVGLPGGFGTLDEMSEMLTWNQIGVNNKLIVFVNIAGYYDQLGAWVERALSDGFIRREQMQNYVIVDTPEAAIQVILTREPQIVPGKFRTKA</sequence>
<dbReference type="EMBL" id="MTSL01000184">
    <property type="protein sequence ID" value="PJF17220.1"/>
    <property type="molecule type" value="Genomic_DNA"/>
</dbReference>
<dbReference type="Pfam" id="PF03641">
    <property type="entry name" value="Lysine_decarbox"/>
    <property type="match status" value="1"/>
</dbReference>
<dbReference type="Proteomes" id="UP000240830">
    <property type="component" value="Unassembled WGS sequence"/>
</dbReference>
<dbReference type="InterPro" id="IPR031100">
    <property type="entry name" value="LOG_fam"/>
</dbReference>
<dbReference type="NCBIfam" id="TIGR00730">
    <property type="entry name" value="Rossman fold protein, TIGR00730 family"/>
    <property type="match status" value="1"/>
</dbReference>
<name>A0A2H9THW4_9FUNG</name>
<dbReference type="GO" id="GO:0016799">
    <property type="term" value="F:hydrolase activity, hydrolyzing N-glycosyl compounds"/>
    <property type="evidence" value="ECO:0007669"/>
    <property type="project" value="TreeGrafter"/>
</dbReference>
<accession>A0A2H9THW4</accession>
<evidence type="ECO:0000313" key="1">
    <source>
        <dbReference type="EMBL" id="PJF17220.1"/>
    </source>
</evidence>
<dbReference type="PANTHER" id="PTHR31223:SF70">
    <property type="entry name" value="LOG FAMILY PROTEIN YJL055W"/>
    <property type="match status" value="1"/>
</dbReference>
<comment type="caution">
    <text evidence="1">The sequence shown here is derived from an EMBL/GenBank/DDBJ whole genome shotgun (WGS) entry which is preliminary data.</text>
</comment>
<keyword evidence="1" id="KW-0378">Hydrolase</keyword>
<dbReference type="STRING" id="1246581.A0A2H9THW4"/>
<gene>
    <name evidence="1" type="ORF">PSACC_02960</name>
</gene>
<dbReference type="GO" id="GO:0009691">
    <property type="term" value="P:cytokinin biosynthetic process"/>
    <property type="evidence" value="ECO:0007669"/>
    <property type="project" value="InterPro"/>
</dbReference>
<dbReference type="GO" id="GO:0005829">
    <property type="term" value="C:cytosol"/>
    <property type="evidence" value="ECO:0007669"/>
    <property type="project" value="TreeGrafter"/>
</dbReference>
<evidence type="ECO:0000313" key="2">
    <source>
        <dbReference type="Proteomes" id="UP000240830"/>
    </source>
</evidence>
<proteinExistence type="predicted"/>
<dbReference type="SUPFAM" id="SSF102405">
    <property type="entry name" value="MCP/YpsA-like"/>
    <property type="match status" value="1"/>
</dbReference>
<dbReference type="Gene3D" id="3.40.50.450">
    <property type="match status" value="1"/>
</dbReference>
<dbReference type="AlphaFoldDB" id="A0A2H9THW4"/>